<keyword evidence="3" id="KW-1185">Reference proteome</keyword>
<reference evidence="2 3" key="1">
    <citation type="journal article" date="2013" name="Genome Announc.">
        <title>Draft Genome Sequence of Desulfotignum phosphitoxidans DSM 13687 Strain FiPS-3.</title>
        <authorList>
            <person name="Poehlein A."/>
            <person name="Daniel R."/>
            <person name="Simeonova D.D."/>
        </authorList>
    </citation>
    <scope>NUCLEOTIDE SEQUENCE [LARGE SCALE GENOMIC DNA]</scope>
    <source>
        <strain evidence="2 3">DSM 13687</strain>
    </source>
</reference>
<gene>
    <name evidence="1" type="ORF">Dpo_15c00690</name>
    <name evidence="2" type="ORF">Dpo_15c00930</name>
</gene>
<dbReference type="EMBL" id="APJX01000015">
    <property type="protein sequence ID" value="EMS77493.1"/>
    <property type="molecule type" value="Genomic_DNA"/>
</dbReference>
<dbReference type="EMBL" id="APJX01000015">
    <property type="protein sequence ID" value="EMS77517.1"/>
    <property type="molecule type" value="Genomic_DNA"/>
</dbReference>
<dbReference type="InterPro" id="IPR025639">
    <property type="entry name" value="DruA"/>
</dbReference>
<protein>
    <submittedName>
        <fullName evidence="2">Uncharacterized protein</fullName>
    </submittedName>
</protein>
<proteinExistence type="predicted"/>
<dbReference type="OrthoDB" id="6139076at2"/>
<dbReference type="RefSeq" id="WP_006968568.1">
    <property type="nucleotide sequence ID" value="NZ_APJX01000015.1"/>
</dbReference>
<comment type="caution">
    <text evidence="2">The sequence shown here is derived from an EMBL/GenBank/DDBJ whole genome shotgun (WGS) entry which is preliminary data.</text>
</comment>
<dbReference type="Pfam" id="PF14236">
    <property type="entry name" value="DruA"/>
    <property type="match status" value="1"/>
</dbReference>
<organism evidence="2 3">
    <name type="scientific">Desulfotignum phosphitoxidans DSM 13687</name>
    <dbReference type="NCBI Taxonomy" id="1286635"/>
    <lineage>
        <taxon>Bacteria</taxon>
        <taxon>Pseudomonadati</taxon>
        <taxon>Thermodesulfobacteriota</taxon>
        <taxon>Desulfobacteria</taxon>
        <taxon>Desulfobacterales</taxon>
        <taxon>Desulfobacteraceae</taxon>
        <taxon>Desulfotignum</taxon>
    </lineage>
</organism>
<evidence type="ECO:0000313" key="3">
    <source>
        <dbReference type="Proteomes" id="UP000014216"/>
    </source>
</evidence>
<evidence type="ECO:0000313" key="1">
    <source>
        <dbReference type="EMBL" id="EMS77493.1"/>
    </source>
</evidence>
<sequence>MEPLIIRNRKITAEDLPVIQAVVNEHWDKGRTHISRELCKHWNWVQPSGRLKDMACRELLLTLYRKGLIKYPPAKCGSHNVSKPAVMIHVDQTPINCTLKELGPVRVEMVRYTEHEPLYNSLVDQFHYLGYSQIVGNHLKYMAFAGDVPLACIGWGSAAWAVKSREQFIGWPKPVKNERLHYIANNTRYLILPWVTVKCLASRVLALNIKRISEDWHKMYHFPLYLLETFVEQDRFKGTCYQASNWILVGETKGTSKKGHKHLKHDKIKDVYVYPLHKHFKKLLIGDGISQAV</sequence>
<name>S0FZV3_9BACT</name>
<dbReference type="Proteomes" id="UP000014216">
    <property type="component" value="Unassembled WGS sequence"/>
</dbReference>
<dbReference type="AlphaFoldDB" id="S0FZV3"/>
<accession>S0FZV3</accession>
<evidence type="ECO:0000313" key="2">
    <source>
        <dbReference type="EMBL" id="EMS77517.1"/>
    </source>
</evidence>